<dbReference type="PROSITE" id="PS50006">
    <property type="entry name" value="FHA_DOMAIN"/>
    <property type="match status" value="1"/>
</dbReference>
<evidence type="ECO:0000256" key="1">
    <source>
        <dbReference type="SAM" id="MobiDB-lite"/>
    </source>
</evidence>
<dbReference type="OrthoDB" id="151099at2"/>
<feature type="domain" description="FHA" evidence="2">
    <location>
        <begin position="21"/>
        <end position="70"/>
    </location>
</feature>
<dbReference type="Proteomes" id="UP000318313">
    <property type="component" value="Chromosome"/>
</dbReference>
<dbReference type="EMBL" id="CP037452">
    <property type="protein sequence ID" value="QDV53777.1"/>
    <property type="molecule type" value="Genomic_DNA"/>
</dbReference>
<proteinExistence type="predicted"/>
<accession>A0A518IL07</accession>
<dbReference type="RefSeq" id="WP_145313525.1">
    <property type="nucleotide sequence ID" value="NZ_CP037452.1"/>
</dbReference>
<dbReference type="Pfam" id="PF00498">
    <property type="entry name" value="FHA"/>
    <property type="match status" value="1"/>
</dbReference>
<dbReference type="Gene3D" id="2.60.200.20">
    <property type="match status" value="1"/>
</dbReference>
<dbReference type="KEGG" id="gfm:Enr17x_58580"/>
<protein>
    <submittedName>
        <fullName evidence="3">FHA domain protein</fullName>
    </submittedName>
</protein>
<dbReference type="AlphaFoldDB" id="A0A518IL07"/>
<dbReference type="InterPro" id="IPR000253">
    <property type="entry name" value="FHA_dom"/>
</dbReference>
<dbReference type="SUPFAM" id="SSF49879">
    <property type="entry name" value="SMAD/FHA domain"/>
    <property type="match status" value="1"/>
</dbReference>
<evidence type="ECO:0000259" key="2">
    <source>
        <dbReference type="PROSITE" id="PS50006"/>
    </source>
</evidence>
<dbReference type="PANTHER" id="PTHR23308">
    <property type="entry name" value="NUCLEAR INHIBITOR OF PROTEIN PHOSPHATASE-1"/>
    <property type="match status" value="1"/>
</dbReference>
<dbReference type="InterPro" id="IPR008984">
    <property type="entry name" value="SMAD_FHA_dom_sf"/>
</dbReference>
<evidence type="ECO:0000313" key="4">
    <source>
        <dbReference type="Proteomes" id="UP000318313"/>
    </source>
</evidence>
<evidence type="ECO:0000313" key="3">
    <source>
        <dbReference type="EMBL" id="QDV53777.1"/>
    </source>
</evidence>
<gene>
    <name evidence="3" type="ORF">Enr17x_58580</name>
</gene>
<dbReference type="InterPro" id="IPR050923">
    <property type="entry name" value="Cell_Proc_Reg/RNA_Proc"/>
</dbReference>
<dbReference type="CDD" id="cd00060">
    <property type="entry name" value="FHA"/>
    <property type="match status" value="1"/>
</dbReference>
<organism evidence="3 4">
    <name type="scientific">Gimesia fumaroli</name>
    <dbReference type="NCBI Taxonomy" id="2527976"/>
    <lineage>
        <taxon>Bacteria</taxon>
        <taxon>Pseudomonadati</taxon>
        <taxon>Planctomycetota</taxon>
        <taxon>Planctomycetia</taxon>
        <taxon>Planctomycetales</taxon>
        <taxon>Planctomycetaceae</taxon>
        <taxon>Gimesia</taxon>
    </lineage>
</organism>
<keyword evidence="4" id="KW-1185">Reference proteome</keyword>
<name>A0A518IL07_9PLAN</name>
<feature type="region of interest" description="Disordered" evidence="1">
    <location>
        <begin position="91"/>
        <end position="148"/>
    </location>
</feature>
<dbReference type="SMART" id="SM00240">
    <property type="entry name" value="FHA"/>
    <property type="match status" value="1"/>
</dbReference>
<feature type="compositionally biased region" description="Basic and acidic residues" evidence="1">
    <location>
        <begin position="134"/>
        <end position="145"/>
    </location>
</feature>
<sequence>MLGELNPCGGGDPIPLLSEVLLIGRRSRCDITLKFPNISSHHCQLEFLNGYWRVRDMNSRNGIKVNGERCDMKWLLPGDKLSIAKHEFEINYTPQSDEPPPEDENPFEMSLMEKAGLTRPEKRPSRPMAPPAKKPNEIVLPKDESTMTDEELGMKFLIDMDDDEEETSA</sequence>
<reference evidence="3 4" key="1">
    <citation type="submission" date="2019-03" db="EMBL/GenBank/DDBJ databases">
        <title>Deep-cultivation of Planctomycetes and their phenomic and genomic characterization uncovers novel biology.</title>
        <authorList>
            <person name="Wiegand S."/>
            <person name="Jogler M."/>
            <person name="Boedeker C."/>
            <person name="Pinto D."/>
            <person name="Vollmers J."/>
            <person name="Rivas-Marin E."/>
            <person name="Kohn T."/>
            <person name="Peeters S.H."/>
            <person name="Heuer A."/>
            <person name="Rast P."/>
            <person name="Oberbeckmann S."/>
            <person name="Bunk B."/>
            <person name="Jeske O."/>
            <person name="Meyerdierks A."/>
            <person name="Storesund J.E."/>
            <person name="Kallscheuer N."/>
            <person name="Luecker S."/>
            <person name="Lage O.M."/>
            <person name="Pohl T."/>
            <person name="Merkel B.J."/>
            <person name="Hornburger P."/>
            <person name="Mueller R.-W."/>
            <person name="Bruemmer F."/>
            <person name="Labrenz M."/>
            <person name="Spormann A.M."/>
            <person name="Op den Camp H."/>
            <person name="Overmann J."/>
            <person name="Amann R."/>
            <person name="Jetten M.S.M."/>
            <person name="Mascher T."/>
            <person name="Medema M.H."/>
            <person name="Devos D.P."/>
            <person name="Kaster A.-K."/>
            <person name="Ovreas L."/>
            <person name="Rohde M."/>
            <person name="Galperin M.Y."/>
            <person name="Jogler C."/>
        </authorList>
    </citation>
    <scope>NUCLEOTIDE SEQUENCE [LARGE SCALE GENOMIC DNA]</scope>
    <source>
        <strain evidence="3 4">Enr17</strain>
    </source>
</reference>